<sequence>MLDEILKLYAVKKWEQLPIEVQPKLKQVKNLDLILIPVLPLYEKIKDVLGRSVE</sequence>
<dbReference type="EMBL" id="JQAT01000012">
    <property type="protein sequence ID" value="KRN27165.1"/>
    <property type="molecule type" value="Genomic_DNA"/>
</dbReference>
<evidence type="ECO:0000313" key="2">
    <source>
        <dbReference type="Proteomes" id="UP000051751"/>
    </source>
</evidence>
<comment type="caution">
    <text evidence="1">The sequence shown here is derived from an EMBL/GenBank/DDBJ whole genome shotgun (WGS) entry which is preliminary data.</text>
</comment>
<dbReference type="PATRIC" id="fig|81857.3.peg.745"/>
<accession>A0A0R2FR36</accession>
<protein>
    <submittedName>
        <fullName evidence="1">Uncharacterized protein</fullName>
    </submittedName>
</protein>
<evidence type="ECO:0000313" key="1">
    <source>
        <dbReference type="EMBL" id="KRN27165.1"/>
    </source>
</evidence>
<proteinExistence type="predicted"/>
<organism evidence="1 2">
    <name type="scientific">Lactobacillus selangorensis</name>
    <dbReference type="NCBI Taxonomy" id="81857"/>
    <lineage>
        <taxon>Bacteria</taxon>
        <taxon>Bacillati</taxon>
        <taxon>Bacillota</taxon>
        <taxon>Bacilli</taxon>
        <taxon>Lactobacillales</taxon>
        <taxon>Lactobacillaceae</taxon>
        <taxon>Lactobacillus</taxon>
    </lineage>
</organism>
<dbReference type="Proteomes" id="UP000051751">
    <property type="component" value="Unassembled WGS sequence"/>
</dbReference>
<reference evidence="1 2" key="1">
    <citation type="journal article" date="2015" name="Genome Announc.">
        <title>Expanding the biotechnology potential of lactobacilli through comparative genomics of 213 strains and associated genera.</title>
        <authorList>
            <person name="Sun Z."/>
            <person name="Harris H.M."/>
            <person name="McCann A."/>
            <person name="Guo C."/>
            <person name="Argimon S."/>
            <person name="Zhang W."/>
            <person name="Yang X."/>
            <person name="Jeffery I.B."/>
            <person name="Cooney J.C."/>
            <person name="Kagawa T.F."/>
            <person name="Liu W."/>
            <person name="Song Y."/>
            <person name="Salvetti E."/>
            <person name="Wrobel A."/>
            <person name="Rasinkangas P."/>
            <person name="Parkhill J."/>
            <person name="Rea M.C."/>
            <person name="O'Sullivan O."/>
            <person name="Ritari J."/>
            <person name="Douillard F.P."/>
            <person name="Paul Ross R."/>
            <person name="Yang R."/>
            <person name="Briner A.E."/>
            <person name="Felis G.E."/>
            <person name="de Vos W.M."/>
            <person name="Barrangou R."/>
            <person name="Klaenhammer T.R."/>
            <person name="Caufield P.W."/>
            <person name="Cui Y."/>
            <person name="Zhang H."/>
            <person name="O'Toole P.W."/>
        </authorList>
    </citation>
    <scope>NUCLEOTIDE SEQUENCE [LARGE SCALE GENOMIC DNA]</scope>
    <source>
        <strain evidence="1 2">ATCC BAA-66</strain>
    </source>
</reference>
<name>A0A0R2FR36_9LACO</name>
<dbReference type="AlphaFoldDB" id="A0A0R2FR36"/>
<gene>
    <name evidence="1" type="ORF">IV38_GL000741</name>
</gene>